<evidence type="ECO:0000313" key="2">
    <source>
        <dbReference type="Proteomes" id="UP000324298"/>
    </source>
</evidence>
<sequence length="73" mass="8486">MEACSNPECPHHEIPLGKDGCFEVRTIKGIFPNQTIENRLFKSHLYRDDHGRDLYFCDICHSAIWMVQNGGHR</sequence>
<gene>
    <name evidence="1" type="ORF">ET418_15150</name>
</gene>
<dbReference type="RefSeq" id="WP_149308992.1">
    <property type="nucleotide sequence ID" value="NZ_SRSD01000010.1"/>
</dbReference>
<evidence type="ECO:0000313" key="1">
    <source>
        <dbReference type="EMBL" id="KAA0888715.1"/>
    </source>
</evidence>
<keyword evidence="2" id="KW-1185">Reference proteome</keyword>
<dbReference type="EMBL" id="SRSD01000010">
    <property type="protein sequence ID" value="KAA0888715.1"/>
    <property type="molecule type" value="Genomic_DNA"/>
</dbReference>
<organism evidence="1 2">
    <name type="scientific">Oryzomonas rubra</name>
    <dbReference type="NCBI Taxonomy" id="2509454"/>
    <lineage>
        <taxon>Bacteria</taxon>
        <taxon>Pseudomonadati</taxon>
        <taxon>Thermodesulfobacteriota</taxon>
        <taxon>Desulfuromonadia</taxon>
        <taxon>Geobacterales</taxon>
        <taxon>Geobacteraceae</taxon>
        <taxon>Oryzomonas</taxon>
    </lineage>
</organism>
<comment type="caution">
    <text evidence="1">The sequence shown here is derived from an EMBL/GenBank/DDBJ whole genome shotgun (WGS) entry which is preliminary data.</text>
</comment>
<proteinExistence type="predicted"/>
<accession>A0A5A9X8J3</accession>
<reference evidence="1 2" key="1">
    <citation type="submission" date="2019-04" db="EMBL/GenBank/DDBJ databases">
        <title>Geobacter ruber sp. nov., ferric-reducing bacteria isolated from paddy soil.</title>
        <authorList>
            <person name="Xu Z."/>
            <person name="Masuda Y."/>
            <person name="Itoh H."/>
            <person name="Senoo K."/>
        </authorList>
    </citation>
    <scope>NUCLEOTIDE SEQUENCE [LARGE SCALE GENOMIC DNA]</scope>
    <source>
        <strain evidence="1 2">Red88</strain>
    </source>
</reference>
<protein>
    <submittedName>
        <fullName evidence="1">Uncharacterized protein</fullName>
    </submittedName>
</protein>
<dbReference type="AlphaFoldDB" id="A0A5A9X8J3"/>
<name>A0A5A9X8J3_9BACT</name>
<dbReference type="Proteomes" id="UP000324298">
    <property type="component" value="Unassembled WGS sequence"/>
</dbReference>